<comment type="caution">
    <text evidence="5">The sequence shown here is derived from an EMBL/GenBank/DDBJ whole genome shotgun (WGS) entry which is preliminary data.</text>
</comment>
<reference evidence="5 6" key="1">
    <citation type="journal article" date="2012" name="J. Bacteriol.">
        <title>Draft Genome Sequence of the Extremely Halophilic Archaeon Halogranum salarium B-1T.</title>
        <authorList>
            <person name="Kim K.K."/>
            <person name="Lee K.C."/>
            <person name="Lee J.S."/>
        </authorList>
    </citation>
    <scope>NUCLEOTIDE SEQUENCE [LARGE SCALE GENOMIC DNA]</scope>
    <source>
        <strain evidence="5 6">B-1</strain>
    </source>
</reference>
<dbReference type="AlphaFoldDB" id="J2ZHK5"/>
<organism evidence="5 6">
    <name type="scientific">Halogranum salarium B-1</name>
    <dbReference type="NCBI Taxonomy" id="1210908"/>
    <lineage>
        <taxon>Archaea</taxon>
        <taxon>Methanobacteriati</taxon>
        <taxon>Methanobacteriota</taxon>
        <taxon>Stenosarchaea group</taxon>
        <taxon>Halobacteria</taxon>
        <taxon>Halobacteriales</taxon>
        <taxon>Haloferacaceae</taxon>
    </lineage>
</organism>
<dbReference type="RefSeq" id="WP_009365879.1">
    <property type="nucleotide sequence ID" value="NZ_ALJD01000003.1"/>
</dbReference>
<dbReference type="InterPro" id="IPR041698">
    <property type="entry name" value="Methyltransf_25"/>
</dbReference>
<dbReference type="Gene3D" id="3.40.50.150">
    <property type="entry name" value="Vaccinia Virus protein VP39"/>
    <property type="match status" value="1"/>
</dbReference>
<proteinExistence type="predicted"/>
<dbReference type="Proteomes" id="UP000007813">
    <property type="component" value="Unassembled WGS sequence"/>
</dbReference>
<evidence type="ECO:0000256" key="3">
    <source>
        <dbReference type="ARBA" id="ARBA00022691"/>
    </source>
</evidence>
<evidence type="ECO:0000256" key="2">
    <source>
        <dbReference type="ARBA" id="ARBA00022679"/>
    </source>
</evidence>
<dbReference type="InterPro" id="IPR029063">
    <property type="entry name" value="SAM-dependent_MTases_sf"/>
</dbReference>
<gene>
    <name evidence="5" type="ORF">HSB1_07680</name>
</gene>
<sequence>MTDAFGKMCLDFFHEELTRTPTYHRDDGETSEAHLEHYFTEYEAWSELDRVAVDTVADVDAETPASAPRTLDLGCGVGRTTRYLRSTGHDVLGIDASPGALAVARARGVEQAAAMDLFSLATTGPFDAALVVGQQWCAAGTRERFREMLCALAEVVRPGGVLVGDVTDPTMAPPEHEEYMAEHRVEPGVATRQFRLVYDGERDPWITLLMLSVDRLRKVVADTPWTVSVVHRDRGRYVVVLRRVSIR</sequence>
<protein>
    <recommendedName>
        <fullName evidence="4">Methyltransferase domain-containing protein</fullName>
    </recommendedName>
</protein>
<evidence type="ECO:0000256" key="1">
    <source>
        <dbReference type="ARBA" id="ARBA00022603"/>
    </source>
</evidence>
<keyword evidence="1" id="KW-0489">Methyltransferase</keyword>
<dbReference type="PANTHER" id="PTHR43464">
    <property type="entry name" value="METHYLTRANSFERASE"/>
    <property type="match status" value="1"/>
</dbReference>
<keyword evidence="3" id="KW-0949">S-adenosyl-L-methionine</keyword>
<name>J2ZHK5_9EURY</name>
<evidence type="ECO:0000259" key="4">
    <source>
        <dbReference type="Pfam" id="PF13649"/>
    </source>
</evidence>
<evidence type="ECO:0000313" key="6">
    <source>
        <dbReference type="Proteomes" id="UP000007813"/>
    </source>
</evidence>
<dbReference type="GO" id="GO:0032259">
    <property type="term" value="P:methylation"/>
    <property type="evidence" value="ECO:0007669"/>
    <property type="project" value="UniProtKB-KW"/>
</dbReference>
<feature type="domain" description="Methyltransferase" evidence="4">
    <location>
        <begin position="71"/>
        <end position="160"/>
    </location>
</feature>
<dbReference type="OrthoDB" id="287956at2157"/>
<dbReference type="GO" id="GO:0008168">
    <property type="term" value="F:methyltransferase activity"/>
    <property type="evidence" value="ECO:0007669"/>
    <property type="project" value="UniProtKB-KW"/>
</dbReference>
<accession>J2ZHK5</accession>
<dbReference type="CDD" id="cd02440">
    <property type="entry name" value="AdoMet_MTases"/>
    <property type="match status" value="1"/>
</dbReference>
<keyword evidence="2" id="KW-0808">Transferase</keyword>
<dbReference type="PANTHER" id="PTHR43464:SF19">
    <property type="entry name" value="UBIQUINONE BIOSYNTHESIS O-METHYLTRANSFERASE, MITOCHONDRIAL"/>
    <property type="match status" value="1"/>
</dbReference>
<dbReference type="EMBL" id="ALJD01000003">
    <property type="protein sequence ID" value="EJN60165.1"/>
    <property type="molecule type" value="Genomic_DNA"/>
</dbReference>
<evidence type="ECO:0000313" key="5">
    <source>
        <dbReference type="EMBL" id="EJN60165.1"/>
    </source>
</evidence>
<dbReference type="eggNOG" id="arCOG04734">
    <property type="taxonomic scope" value="Archaea"/>
</dbReference>
<dbReference type="Pfam" id="PF13649">
    <property type="entry name" value="Methyltransf_25"/>
    <property type="match status" value="1"/>
</dbReference>
<dbReference type="SUPFAM" id="SSF53335">
    <property type="entry name" value="S-adenosyl-L-methionine-dependent methyltransferases"/>
    <property type="match status" value="1"/>
</dbReference>